<dbReference type="EMBL" id="JBHUIP010000012">
    <property type="protein sequence ID" value="MFD2263802.1"/>
    <property type="molecule type" value="Genomic_DNA"/>
</dbReference>
<keyword evidence="3" id="KW-0813">Transport</keyword>
<evidence type="ECO:0000256" key="6">
    <source>
        <dbReference type="ARBA" id="ARBA00022840"/>
    </source>
</evidence>
<dbReference type="Gene3D" id="3.40.50.300">
    <property type="entry name" value="P-loop containing nucleotide triphosphate hydrolases"/>
    <property type="match status" value="1"/>
</dbReference>
<dbReference type="InterPro" id="IPR027417">
    <property type="entry name" value="P-loop_NTPase"/>
</dbReference>
<evidence type="ECO:0000313" key="10">
    <source>
        <dbReference type="Proteomes" id="UP001597295"/>
    </source>
</evidence>
<evidence type="ECO:0000256" key="5">
    <source>
        <dbReference type="ARBA" id="ARBA00022741"/>
    </source>
</evidence>
<dbReference type="PANTHER" id="PTHR43297">
    <property type="entry name" value="OLIGOPEPTIDE TRANSPORT ATP-BINDING PROTEIN APPD"/>
    <property type="match status" value="1"/>
</dbReference>
<protein>
    <submittedName>
        <fullName evidence="9">ABC transporter ATP-binding protein</fullName>
    </submittedName>
</protein>
<dbReference type="Pfam" id="PF00005">
    <property type="entry name" value="ABC_tran"/>
    <property type="match status" value="1"/>
</dbReference>
<proteinExistence type="inferred from homology"/>
<keyword evidence="4" id="KW-1003">Cell membrane</keyword>
<dbReference type="InterPro" id="IPR050388">
    <property type="entry name" value="ABC_Ni/Peptide_Import"/>
</dbReference>
<dbReference type="SUPFAM" id="SSF52540">
    <property type="entry name" value="P-loop containing nucleoside triphosphate hydrolases"/>
    <property type="match status" value="1"/>
</dbReference>
<gene>
    <name evidence="9" type="ORF">ACFSM5_12950</name>
</gene>
<dbReference type="PANTHER" id="PTHR43297:SF2">
    <property type="entry name" value="DIPEPTIDE TRANSPORT ATP-BINDING PROTEIN DPPD"/>
    <property type="match status" value="1"/>
</dbReference>
<keyword evidence="5" id="KW-0547">Nucleotide-binding</keyword>
<dbReference type="PROSITE" id="PS00211">
    <property type="entry name" value="ABC_TRANSPORTER_1"/>
    <property type="match status" value="1"/>
</dbReference>
<comment type="similarity">
    <text evidence="2">Belongs to the ABC transporter superfamily.</text>
</comment>
<comment type="caution">
    <text evidence="9">The sequence shown here is derived from an EMBL/GenBank/DDBJ whole genome shotgun (WGS) entry which is preliminary data.</text>
</comment>
<evidence type="ECO:0000256" key="2">
    <source>
        <dbReference type="ARBA" id="ARBA00005417"/>
    </source>
</evidence>
<dbReference type="PROSITE" id="PS50893">
    <property type="entry name" value="ABC_TRANSPORTER_2"/>
    <property type="match status" value="1"/>
</dbReference>
<keyword evidence="6 9" id="KW-0067">ATP-binding</keyword>
<comment type="subcellular location">
    <subcellularLocation>
        <location evidence="1">Cell inner membrane</location>
        <topology evidence="1">Peripheral membrane protein</topology>
    </subcellularLocation>
</comment>
<dbReference type="RefSeq" id="WP_379876847.1">
    <property type="nucleotide sequence ID" value="NZ_JBHUIP010000012.1"/>
</dbReference>
<reference evidence="10" key="1">
    <citation type="journal article" date="2019" name="Int. J. Syst. Evol. Microbiol.">
        <title>The Global Catalogue of Microorganisms (GCM) 10K type strain sequencing project: providing services to taxonomists for standard genome sequencing and annotation.</title>
        <authorList>
            <consortium name="The Broad Institute Genomics Platform"/>
            <consortium name="The Broad Institute Genome Sequencing Center for Infectious Disease"/>
            <person name="Wu L."/>
            <person name="Ma J."/>
        </authorList>
    </citation>
    <scope>NUCLEOTIDE SEQUENCE [LARGE SCALE GENOMIC DNA]</scope>
    <source>
        <strain evidence="10">CGMCC 1.19062</strain>
    </source>
</reference>
<dbReference type="InterPro" id="IPR017871">
    <property type="entry name" value="ABC_transporter-like_CS"/>
</dbReference>
<sequence length="313" mass="33269">MSGSLVEIRKLTLGFAGVAVVRDIDIDLPAGKVTALIGESGSGKSLTALALAGLLPKEAEVSGDIRWPGRTEAPQAGRDIGLVFQDPMSSLHPILSIGEQVAEVLATHRPNGKRRWQDHREGARALLDRVGIDGATSLAAYPHQFSGGMRQRVAIAMALAGDPELLIADEPTTALDVRTQGRIVELLKTIGRERSLSLLLITHDLALAAQLADCIVVLYAGRVMEAGPLRRLLDNPRHPYTAGLIATSLDLGRPRTDLLPEIPGSLPQPGEQRDGCPFAPRCPKAGLPCREMMPVWRGTIGDGVACHNAEAAA</sequence>
<dbReference type="CDD" id="cd03257">
    <property type="entry name" value="ABC_NikE_OppD_transporters"/>
    <property type="match status" value="1"/>
</dbReference>
<evidence type="ECO:0000256" key="1">
    <source>
        <dbReference type="ARBA" id="ARBA00004417"/>
    </source>
</evidence>
<evidence type="ECO:0000313" key="9">
    <source>
        <dbReference type="EMBL" id="MFD2263802.1"/>
    </source>
</evidence>
<keyword evidence="7" id="KW-0472">Membrane</keyword>
<evidence type="ECO:0000256" key="3">
    <source>
        <dbReference type="ARBA" id="ARBA00022448"/>
    </source>
</evidence>
<dbReference type="Pfam" id="PF08352">
    <property type="entry name" value="oligo_HPY"/>
    <property type="match status" value="1"/>
</dbReference>
<dbReference type="InterPro" id="IPR003593">
    <property type="entry name" value="AAA+_ATPase"/>
</dbReference>
<evidence type="ECO:0000259" key="8">
    <source>
        <dbReference type="PROSITE" id="PS50893"/>
    </source>
</evidence>
<dbReference type="NCBIfam" id="TIGR01727">
    <property type="entry name" value="oligo_HPY"/>
    <property type="match status" value="1"/>
</dbReference>
<feature type="domain" description="ABC transporter" evidence="8">
    <location>
        <begin position="6"/>
        <end position="245"/>
    </location>
</feature>
<dbReference type="GO" id="GO:0005524">
    <property type="term" value="F:ATP binding"/>
    <property type="evidence" value="ECO:0007669"/>
    <property type="project" value="UniProtKB-KW"/>
</dbReference>
<accession>A0ABW5DRU6</accession>
<dbReference type="InterPro" id="IPR013563">
    <property type="entry name" value="Oligopep_ABC_C"/>
</dbReference>
<evidence type="ECO:0000256" key="4">
    <source>
        <dbReference type="ARBA" id="ARBA00022475"/>
    </source>
</evidence>
<dbReference type="SMART" id="SM00382">
    <property type="entry name" value="AAA"/>
    <property type="match status" value="1"/>
</dbReference>
<evidence type="ECO:0000256" key="7">
    <source>
        <dbReference type="ARBA" id="ARBA00023136"/>
    </source>
</evidence>
<dbReference type="Proteomes" id="UP001597295">
    <property type="component" value="Unassembled WGS sequence"/>
</dbReference>
<dbReference type="InterPro" id="IPR003439">
    <property type="entry name" value="ABC_transporter-like_ATP-bd"/>
</dbReference>
<organism evidence="9 10">
    <name type="scientific">Lacibacterium aquatile</name>
    <dbReference type="NCBI Taxonomy" id="1168082"/>
    <lineage>
        <taxon>Bacteria</taxon>
        <taxon>Pseudomonadati</taxon>
        <taxon>Pseudomonadota</taxon>
        <taxon>Alphaproteobacteria</taxon>
        <taxon>Rhodospirillales</taxon>
        <taxon>Rhodospirillaceae</taxon>
    </lineage>
</organism>
<keyword evidence="10" id="KW-1185">Reference proteome</keyword>
<name>A0ABW5DRU6_9PROT</name>